<organism evidence="1 2">
    <name type="scientific">Viridothelium virens</name>
    <name type="common">Speckled blister lichen</name>
    <name type="synonym">Trypethelium virens</name>
    <dbReference type="NCBI Taxonomy" id="1048519"/>
    <lineage>
        <taxon>Eukaryota</taxon>
        <taxon>Fungi</taxon>
        <taxon>Dikarya</taxon>
        <taxon>Ascomycota</taxon>
        <taxon>Pezizomycotina</taxon>
        <taxon>Dothideomycetes</taxon>
        <taxon>Dothideomycetes incertae sedis</taxon>
        <taxon>Trypetheliales</taxon>
        <taxon>Trypetheliaceae</taxon>
        <taxon>Viridothelium</taxon>
    </lineage>
</organism>
<evidence type="ECO:0000313" key="1">
    <source>
        <dbReference type="EMBL" id="KAF2239145.1"/>
    </source>
</evidence>
<name>A0A6A6HM11_VIRVR</name>
<gene>
    <name evidence="1" type="ORF">EV356DRAFT_502112</name>
</gene>
<accession>A0A6A6HM11</accession>
<dbReference type="AlphaFoldDB" id="A0A6A6HM11"/>
<dbReference type="EMBL" id="ML991773">
    <property type="protein sequence ID" value="KAF2239145.1"/>
    <property type="molecule type" value="Genomic_DNA"/>
</dbReference>
<keyword evidence="2" id="KW-1185">Reference proteome</keyword>
<dbReference type="Proteomes" id="UP000800092">
    <property type="component" value="Unassembled WGS sequence"/>
</dbReference>
<protein>
    <submittedName>
        <fullName evidence="1">Uncharacterized protein</fullName>
    </submittedName>
</protein>
<proteinExistence type="predicted"/>
<reference evidence="1" key="1">
    <citation type="journal article" date="2020" name="Stud. Mycol.">
        <title>101 Dothideomycetes genomes: a test case for predicting lifestyles and emergence of pathogens.</title>
        <authorList>
            <person name="Haridas S."/>
            <person name="Albert R."/>
            <person name="Binder M."/>
            <person name="Bloem J."/>
            <person name="Labutti K."/>
            <person name="Salamov A."/>
            <person name="Andreopoulos B."/>
            <person name="Baker S."/>
            <person name="Barry K."/>
            <person name="Bills G."/>
            <person name="Bluhm B."/>
            <person name="Cannon C."/>
            <person name="Castanera R."/>
            <person name="Culley D."/>
            <person name="Daum C."/>
            <person name="Ezra D."/>
            <person name="Gonzalez J."/>
            <person name="Henrissat B."/>
            <person name="Kuo A."/>
            <person name="Liang C."/>
            <person name="Lipzen A."/>
            <person name="Lutzoni F."/>
            <person name="Magnuson J."/>
            <person name="Mondo S."/>
            <person name="Nolan M."/>
            <person name="Ohm R."/>
            <person name="Pangilinan J."/>
            <person name="Park H.-J."/>
            <person name="Ramirez L."/>
            <person name="Alfaro M."/>
            <person name="Sun H."/>
            <person name="Tritt A."/>
            <person name="Yoshinaga Y."/>
            <person name="Zwiers L.-H."/>
            <person name="Turgeon B."/>
            <person name="Goodwin S."/>
            <person name="Spatafora J."/>
            <person name="Crous P."/>
            <person name="Grigoriev I."/>
        </authorList>
    </citation>
    <scope>NUCLEOTIDE SEQUENCE</scope>
    <source>
        <strain evidence="1">Tuck. ex Michener</strain>
    </source>
</reference>
<evidence type="ECO:0000313" key="2">
    <source>
        <dbReference type="Proteomes" id="UP000800092"/>
    </source>
</evidence>
<sequence length="132" mass="14881">MRGEQIALCSALQIFAVTSRSSRRVQIAWGVLDGLVAGQFFRFLSANADDSVQCLHAVRAFCRASFLPNSDIQRHMRHSLAHPVPALRKSIISRKVTIECRQSCRCRSPRLIRGRGKDAVVRAVWRRHMAIA</sequence>